<proteinExistence type="predicted"/>
<evidence type="ECO:0000313" key="4">
    <source>
        <dbReference type="Proteomes" id="UP000241899"/>
    </source>
</evidence>
<gene>
    <name evidence="3" type="ORF">C5F46_04140</name>
</gene>
<dbReference type="RefSeq" id="WP_107324093.1">
    <property type="nucleotide sequence ID" value="NZ_NHSP01000082.1"/>
</dbReference>
<keyword evidence="4" id="KW-1185">Reference proteome</keyword>
<dbReference type="EMBL" id="PZKF01000006">
    <property type="protein sequence ID" value="PTE18562.1"/>
    <property type="molecule type" value="Genomic_DNA"/>
</dbReference>
<dbReference type="OrthoDB" id="6305173at2"/>
<evidence type="ECO:0000313" key="3">
    <source>
        <dbReference type="EMBL" id="PTE18562.1"/>
    </source>
</evidence>
<dbReference type="InterPro" id="IPR036844">
    <property type="entry name" value="Hint_dom_sf"/>
</dbReference>
<accession>A0A2T4JL11</accession>
<dbReference type="Gene3D" id="2.170.16.10">
    <property type="entry name" value="Hedgehog/Intein (Hint) domain"/>
    <property type="match status" value="1"/>
</dbReference>
<organism evidence="3 4">
    <name type="scientific">Phaeovulum veldkampii DSM 11550</name>
    <dbReference type="NCBI Taxonomy" id="1185920"/>
    <lineage>
        <taxon>Bacteria</taxon>
        <taxon>Pseudomonadati</taxon>
        <taxon>Pseudomonadota</taxon>
        <taxon>Alphaproteobacteria</taxon>
        <taxon>Rhodobacterales</taxon>
        <taxon>Paracoccaceae</taxon>
        <taxon>Phaeovulum</taxon>
    </lineage>
</organism>
<comment type="caution">
    <text evidence="3">The sequence shown here is derived from an EMBL/GenBank/DDBJ whole genome shotgun (WGS) entry which is preliminary data.</text>
</comment>
<feature type="region of interest" description="Disordered" evidence="1">
    <location>
        <begin position="339"/>
        <end position="367"/>
    </location>
</feature>
<evidence type="ECO:0000259" key="2">
    <source>
        <dbReference type="Pfam" id="PF13403"/>
    </source>
</evidence>
<dbReference type="Proteomes" id="UP000241899">
    <property type="component" value="Unassembled WGS sequence"/>
</dbReference>
<dbReference type="AlphaFoldDB" id="A0A2T4JL11"/>
<evidence type="ECO:0000256" key="1">
    <source>
        <dbReference type="SAM" id="MobiDB-lite"/>
    </source>
</evidence>
<dbReference type="Pfam" id="PF13403">
    <property type="entry name" value="Hint_2"/>
    <property type="match status" value="1"/>
</dbReference>
<sequence length="367" mass="39986">MPTTFNAFYLGTFDDIDPTERKINQSSENADQLRNRTFGSSSDGLFDHIVSFRTDDRNNNGYLEQNNFASNDHAFINYGNGEVDLIFDGGATYNTTITYKDGSTVNTQLVVVQMTTGELFVVPSLNGSVNDLLDDQAIQSITLGNIVSSGGAGMTADRPLLDFLCFTRGTRIETDRGAVPVEMLRPGDLVRTLDHGVQPLRWIGARSLSAAELAAAPHLCPVRIRAGALGAGLPLRDLTVSPQHRVLVRSKVAERMFGAPEVLVAAKHLTELDGIDQIEGASGVDYWHFLLDRHEVVFSEGARTESLFTGPEAMKALSPEARAEILTLFPELAQTPDIRPSARPLVNGRQGRSLAHRHAMNRMAPAA</sequence>
<dbReference type="SUPFAM" id="SSF51294">
    <property type="entry name" value="Hedgehog/intein (Hint) domain"/>
    <property type="match status" value="1"/>
</dbReference>
<feature type="domain" description="Hedgehog/Intein (Hint)" evidence="2">
    <location>
        <begin position="165"/>
        <end position="310"/>
    </location>
</feature>
<dbReference type="InterPro" id="IPR028992">
    <property type="entry name" value="Hedgehog/Intein_dom"/>
</dbReference>
<protein>
    <submittedName>
        <fullName evidence="3">Hemolysin</fullName>
    </submittedName>
</protein>
<name>A0A2T4JL11_9RHOB</name>
<reference evidence="3 4" key="1">
    <citation type="submission" date="2018-03" db="EMBL/GenBank/DDBJ databases">
        <title>Rhodobacter veldkampii.</title>
        <authorList>
            <person name="Meyer T.E."/>
            <person name="Miller S."/>
            <person name="Lodha T."/>
            <person name="Gandham S."/>
            <person name="Chintalapati S."/>
            <person name="Chintalapati V.R."/>
        </authorList>
    </citation>
    <scope>NUCLEOTIDE SEQUENCE [LARGE SCALE GENOMIC DNA]</scope>
    <source>
        <strain evidence="3 4">DSM 11550</strain>
    </source>
</reference>